<evidence type="ECO:0000256" key="1">
    <source>
        <dbReference type="SAM" id="Phobius"/>
    </source>
</evidence>
<feature type="transmembrane region" description="Helical" evidence="1">
    <location>
        <begin position="33"/>
        <end position="55"/>
    </location>
</feature>
<sequence>MTIAAHAKREDAMTPIQEPHDLAQRRSAARRTALWFGAVAVAVYVLFILSGVFGLGK</sequence>
<dbReference type="AlphaFoldDB" id="A0AAU9ASL5"/>
<evidence type="ECO:0000313" key="2">
    <source>
        <dbReference type="EMBL" id="BAW00145.1"/>
    </source>
</evidence>
<gene>
    <name evidence="2" type="ORF">LEN_4657</name>
</gene>
<name>A0AAU9ASL5_LYSEN</name>
<protein>
    <submittedName>
        <fullName evidence="2">Uncharacterized protein</fullName>
    </submittedName>
</protein>
<organism evidence="2 3">
    <name type="scientific">Lysobacter enzymogenes</name>
    <dbReference type="NCBI Taxonomy" id="69"/>
    <lineage>
        <taxon>Bacteria</taxon>
        <taxon>Pseudomonadati</taxon>
        <taxon>Pseudomonadota</taxon>
        <taxon>Gammaproteobacteria</taxon>
        <taxon>Lysobacterales</taxon>
        <taxon>Lysobacteraceae</taxon>
        <taxon>Lysobacter</taxon>
    </lineage>
</organism>
<dbReference type="KEGG" id="lem:LEN_4657"/>
<keyword evidence="1" id="KW-0472">Membrane</keyword>
<evidence type="ECO:0000313" key="3">
    <source>
        <dbReference type="Proteomes" id="UP000218824"/>
    </source>
</evidence>
<keyword evidence="1" id="KW-1133">Transmembrane helix</keyword>
<accession>A0AAU9ASL5</accession>
<keyword evidence="1" id="KW-0812">Transmembrane</keyword>
<dbReference type="EMBL" id="AP014940">
    <property type="protein sequence ID" value="BAW00145.1"/>
    <property type="molecule type" value="Genomic_DNA"/>
</dbReference>
<reference evidence="2 3" key="1">
    <citation type="journal article" date="2017" name="DNA Res.">
        <title>Complete genome sequence and expression profile of the commercial lytic enzyme producer Lysobacter enzymogenes M497-1.</title>
        <authorList>
            <person name="Takami H."/>
            <person name="Toyoda A."/>
            <person name="Uchiyama I."/>
            <person name="Itoh T."/>
            <person name="Takaki Y."/>
            <person name="Arai W."/>
            <person name="Nishi S."/>
            <person name="Kawai M."/>
            <person name="Shinya K."/>
            <person name="Ikeda H."/>
        </authorList>
    </citation>
    <scope>NUCLEOTIDE SEQUENCE [LARGE SCALE GENOMIC DNA]</scope>
    <source>
        <strain evidence="2 3">M497-1</strain>
    </source>
</reference>
<proteinExistence type="predicted"/>
<dbReference type="Proteomes" id="UP000218824">
    <property type="component" value="Chromosome"/>
</dbReference>